<reference evidence="1 2" key="1">
    <citation type="submission" date="2019-11" db="EMBL/GenBank/DDBJ databases">
        <title>Whole-genome sequencing of Allorhizobium vitis.</title>
        <authorList>
            <person name="Gan H.M."/>
            <person name="Savka M.A."/>
        </authorList>
    </citation>
    <scope>NUCLEOTIDE SEQUENCE [LARGE SCALE GENOMIC DNA]</scope>
    <source>
        <strain evidence="1 2">AB4</strain>
    </source>
</reference>
<proteinExistence type="predicted"/>
<evidence type="ECO:0000313" key="2">
    <source>
        <dbReference type="Proteomes" id="UP000175993"/>
    </source>
</evidence>
<evidence type="ECO:0000313" key="1">
    <source>
        <dbReference type="EMBL" id="MUP05928.1"/>
    </source>
</evidence>
<dbReference type="RefSeq" id="WP_070167617.1">
    <property type="nucleotide sequence ID" value="NZ_CP118259.1"/>
</dbReference>
<dbReference type="Proteomes" id="UP000175993">
    <property type="component" value="Unassembled WGS sequence"/>
</dbReference>
<dbReference type="AlphaFoldDB" id="A0ABD6GDI9"/>
<sequence length="147" mass="15582">MVDFTSVNPTKNSFKTGTNINQPYVAGILIATNPEVGKGILQTFIANQINANGNYDRLGQSGTITLSVTPQGSAFNFTLGLTGGGSSYSRSFLADGRQVDATTVQLTQQGGDLSVTFSQNNGSIFTDGKIEIGVSWAPMRFYIDSNV</sequence>
<name>A0ABD6GDI9_AGRVI</name>
<protein>
    <submittedName>
        <fullName evidence="1">Uncharacterized protein</fullName>
    </submittedName>
</protein>
<comment type="caution">
    <text evidence="1">The sequence shown here is derived from an EMBL/GenBank/DDBJ whole genome shotgun (WGS) entry which is preliminary data.</text>
</comment>
<dbReference type="EMBL" id="MBEV02000006">
    <property type="protein sequence ID" value="MUP05928.1"/>
    <property type="molecule type" value="Genomic_DNA"/>
</dbReference>
<gene>
    <name evidence="1" type="ORF">BBI04_014060</name>
</gene>
<organism evidence="1 2">
    <name type="scientific">Agrobacterium vitis</name>
    <name type="common">Rhizobium vitis</name>
    <dbReference type="NCBI Taxonomy" id="373"/>
    <lineage>
        <taxon>Bacteria</taxon>
        <taxon>Pseudomonadati</taxon>
        <taxon>Pseudomonadota</taxon>
        <taxon>Alphaproteobacteria</taxon>
        <taxon>Hyphomicrobiales</taxon>
        <taxon>Rhizobiaceae</taxon>
        <taxon>Rhizobium/Agrobacterium group</taxon>
        <taxon>Agrobacterium</taxon>
    </lineage>
</organism>
<accession>A0ABD6GDI9</accession>